<evidence type="ECO:0000313" key="4">
    <source>
        <dbReference type="Proteomes" id="UP000663845"/>
    </source>
</evidence>
<comment type="caution">
    <text evidence="3">The sequence shown here is derived from an EMBL/GenBank/DDBJ whole genome shotgun (WGS) entry which is preliminary data.</text>
</comment>
<accession>A0A814XSQ4</accession>
<feature type="compositionally biased region" description="Low complexity" evidence="1">
    <location>
        <begin position="34"/>
        <end position="62"/>
    </location>
</feature>
<dbReference type="CDD" id="cd23507">
    <property type="entry name" value="hydrophobin_I"/>
    <property type="match status" value="1"/>
</dbReference>
<keyword evidence="2" id="KW-1133">Transmembrane helix</keyword>
<dbReference type="Pfam" id="PF01185">
    <property type="entry name" value="Hydrophobin"/>
    <property type="match status" value="1"/>
</dbReference>
<dbReference type="InterPro" id="IPR001338">
    <property type="entry name" value="Class_I_Hydrophobin"/>
</dbReference>
<organism evidence="3 4">
    <name type="scientific">Adineta steineri</name>
    <dbReference type="NCBI Taxonomy" id="433720"/>
    <lineage>
        <taxon>Eukaryota</taxon>
        <taxon>Metazoa</taxon>
        <taxon>Spiralia</taxon>
        <taxon>Gnathifera</taxon>
        <taxon>Rotifera</taxon>
        <taxon>Eurotatoria</taxon>
        <taxon>Bdelloidea</taxon>
        <taxon>Adinetida</taxon>
        <taxon>Adinetidae</taxon>
        <taxon>Adineta</taxon>
    </lineage>
</organism>
<dbReference type="EMBL" id="CAJNOG010000397">
    <property type="protein sequence ID" value="CAF1219865.1"/>
    <property type="molecule type" value="Genomic_DNA"/>
</dbReference>
<protein>
    <recommendedName>
        <fullName evidence="5">Hydrophobin</fullName>
    </recommendedName>
</protein>
<feature type="region of interest" description="Disordered" evidence="1">
    <location>
        <begin position="27"/>
        <end position="62"/>
    </location>
</feature>
<dbReference type="AlphaFoldDB" id="A0A814XSQ4"/>
<sequence length="166" mass="17510">MQISKYLYVMIIGAIVIAASASPLRKKRSCKDNSGQQSSGSSGPTYYVQQQPQQNSYTNQQSSQTNTVNNCQAQSIYCCNNVANTNTAQLADGSGNSGASSSNQKSQQLSCTNYMSTGSGSQTNGCQQTTYCCQGNSGNSLVNLSCSPITLSLGDLLNLNNILSNL</sequence>
<proteinExistence type="predicted"/>
<reference evidence="3" key="1">
    <citation type="submission" date="2021-02" db="EMBL/GenBank/DDBJ databases">
        <authorList>
            <person name="Nowell W R."/>
        </authorList>
    </citation>
    <scope>NUCLEOTIDE SEQUENCE</scope>
</reference>
<feature type="transmembrane region" description="Helical" evidence="2">
    <location>
        <begin position="6"/>
        <end position="24"/>
    </location>
</feature>
<evidence type="ECO:0000256" key="1">
    <source>
        <dbReference type="SAM" id="MobiDB-lite"/>
    </source>
</evidence>
<gene>
    <name evidence="3" type="ORF">JYZ213_LOCUS27940</name>
</gene>
<name>A0A814XSQ4_9BILA</name>
<dbReference type="Proteomes" id="UP000663845">
    <property type="component" value="Unassembled WGS sequence"/>
</dbReference>
<keyword evidence="2" id="KW-0472">Membrane</keyword>
<keyword evidence="2" id="KW-0812">Transmembrane</keyword>
<evidence type="ECO:0000256" key="2">
    <source>
        <dbReference type="SAM" id="Phobius"/>
    </source>
</evidence>
<evidence type="ECO:0000313" key="3">
    <source>
        <dbReference type="EMBL" id="CAF1219865.1"/>
    </source>
</evidence>
<evidence type="ECO:0008006" key="5">
    <source>
        <dbReference type="Google" id="ProtNLM"/>
    </source>
</evidence>